<dbReference type="InterPro" id="IPR016035">
    <property type="entry name" value="Acyl_Trfase/lysoPLipase"/>
</dbReference>
<reference evidence="3" key="1">
    <citation type="submission" date="2018-05" db="EMBL/GenBank/DDBJ databases">
        <authorList>
            <person name="Lanie J.A."/>
            <person name="Ng W.-L."/>
            <person name="Kazmierczak K.M."/>
            <person name="Andrzejewski T.M."/>
            <person name="Davidsen T.M."/>
            <person name="Wayne K.J."/>
            <person name="Tettelin H."/>
            <person name="Glass J.I."/>
            <person name="Rusch D."/>
            <person name="Podicherti R."/>
            <person name="Tsui H.-C.T."/>
            <person name="Winkler M.E."/>
        </authorList>
    </citation>
    <scope>NUCLEOTIDE SEQUENCE</scope>
</reference>
<accession>A0A383F0S0</accession>
<evidence type="ECO:0000256" key="1">
    <source>
        <dbReference type="ARBA" id="ARBA00023098"/>
    </source>
</evidence>
<dbReference type="Gene3D" id="3.40.1090.10">
    <property type="entry name" value="Cytosolic phospholipase A2 catalytic domain"/>
    <property type="match status" value="1"/>
</dbReference>
<protein>
    <recommendedName>
        <fullName evidence="2">PNPLA domain-containing protein</fullName>
    </recommendedName>
</protein>
<dbReference type="GO" id="GO:0006629">
    <property type="term" value="P:lipid metabolic process"/>
    <property type="evidence" value="ECO:0007669"/>
    <property type="project" value="UniProtKB-KW"/>
</dbReference>
<evidence type="ECO:0000313" key="3">
    <source>
        <dbReference type="EMBL" id="SVE62100.1"/>
    </source>
</evidence>
<evidence type="ECO:0000259" key="2">
    <source>
        <dbReference type="PROSITE" id="PS51635"/>
    </source>
</evidence>
<dbReference type="Pfam" id="PF01734">
    <property type="entry name" value="Patatin"/>
    <property type="match status" value="1"/>
</dbReference>
<dbReference type="InterPro" id="IPR002641">
    <property type="entry name" value="PNPLA_dom"/>
</dbReference>
<dbReference type="InterPro" id="IPR047156">
    <property type="entry name" value="Teg/CotR/CapV-like"/>
</dbReference>
<keyword evidence="1" id="KW-0443">Lipid metabolism</keyword>
<dbReference type="PANTHER" id="PTHR24138">
    <property type="entry name" value="INTRACELLLAR PHOSPHOLIPASE A FAMILY"/>
    <property type="match status" value="1"/>
</dbReference>
<sequence length="113" mass="12550">MENKYLLSLDGGGVREVATVIFLSKLEKALGIPLYKKFDFFVGTSAGAITAMALSIAKMSGDNLLEFWSEETFEKILDASLWDSKLGLMQTNPKYDGKGKKQVLNEYFGDLKL</sequence>
<dbReference type="PROSITE" id="PS51635">
    <property type="entry name" value="PNPLA"/>
    <property type="match status" value="1"/>
</dbReference>
<dbReference type="SUPFAM" id="SSF52151">
    <property type="entry name" value="FabD/lysophospholipase-like"/>
    <property type="match status" value="1"/>
</dbReference>
<feature type="domain" description="PNPLA" evidence="2">
    <location>
        <begin position="7"/>
        <end position="113"/>
    </location>
</feature>
<organism evidence="3">
    <name type="scientific">marine metagenome</name>
    <dbReference type="NCBI Taxonomy" id="408172"/>
    <lineage>
        <taxon>unclassified sequences</taxon>
        <taxon>metagenomes</taxon>
        <taxon>ecological metagenomes</taxon>
    </lineage>
</organism>
<gene>
    <name evidence="3" type="ORF">METZ01_LOCUS514954</name>
</gene>
<dbReference type="PANTHER" id="PTHR24138:SF10">
    <property type="entry name" value="PHOSPHOLIPASE A2"/>
    <property type="match status" value="1"/>
</dbReference>
<name>A0A383F0S0_9ZZZZ</name>
<dbReference type="AlphaFoldDB" id="A0A383F0S0"/>
<proteinExistence type="predicted"/>
<dbReference type="EMBL" id="UINC01230111">
    <property type="protein sequence ID" value="SVE62100.1"/>
    <property type="molecule type" value="Genomic_DNA"/>
</dbReference>
<feature type="non-terminal residue" evidence="3">
    <location>
        <position position="113"/>
    </location>
</feature>